<dbReference type="AlphaFoldDB" id="H9GUE9"/>
<dbReference type="PROSITE" id="PS00127">
    <property type="entry name" value="RNASE_PANCREATIC"/>
    <property type="match status" value="1"/>
</dbReference>
<feature type="chain" id="PRO_5033102675" description="Ribonuclease A-domain domain-containing protein" evidence="5">
    <location>
        <begin position="27"/>
        <end position="148"/>
    </location>
</feature>
<dbReference type="eggNOG" id="ENOG502S9Q1">
    <property type="taxonomic scope" value="Eukaryota"/>
</dbReference>
<keyword evidence="8" id="KW-1185">Reference proteome</keyword>
<feature type="domain" description="Ribonuclease A-domain" evidence="6">
    <location>
        <begin position="25"/>
        <end position="145"/>
    </location>
</feature>
<evidence type="ECO:0000259" key="6">
    <source>
        <dbReference type="SMART" id="SM00092"/>
    </source>
</evidence>
<dbReference type="Proteomes" id="UP000001646">
    <property type="component" value="Unplaced"/>
</dbReference>
<dbReference type="CTD" id="493901"/>
<keyword evidence="5" id="KW-0732">Signal</keyword>
<dbReference type="SMART" id="SM00092">
    <property type="entry name" value="RNAse_Pc"/>
    <property type="match status" value="1"/>
</dbReference>
<dbReference type="Gene3D" id="3.10.130.10">
    <property type="entry name" value="Ribonuclease A-like domain"/>
    <property type="match status" value="1"/>
</dbReference>
<dbReference type="GO" id="GO:0016787">
    <property type="term" value="F:hydrolase activity"/>
    <property type="evidence" value="ECO:0007669"/>
    <property type="project" value="UniProtKB-KW"/>
</dbReference>
<evidence type="ECO:0000256" key="2">
    <source>
        <dbReference type="ARBA" id="ARBA00022722"/>
    </source>
</evidence>
<evidence type="ECO:0000313" key="8">
    <source>
        <dbReference type="Proteomes" id="UP000001646"/>
    </source>
</evidence>
<dbReference type="InterPro" id="IPR001427">
    <property type="entry name" value="RNaseA"/>
</dbReference>
<proteinExistence type="inferred from homology"/>
<dbReference type="PANTHER" id="PTHR11437:SF65">
    <property type="entry name" value="ANGIOGENIN-2"/>
    <property type="match status" value="1"/>
</dbReference>
<gene>
    <name evidence="7" type="primary">rnase12</name>
</gene>
<dbReference type="InterPro" id="IPR023411">
    <property type="entry name" value="RNaseA_AS"/>
</dbReference>
<dbReference type="InterPro" id="IPR023412">
    <property type="entry name" value="RNaseA_domain"/>
</dbReference>
<dbReference type="CDD" id="cd06265">
    <property type="entry name" value="RNase_A_canonical"/>
    <property type="match status" value="1"/>
</dbReference>
<accession>H9GUE9</accession>
<protein>
    <recommendedName>
        <fullName evidence="6">Ribonuclease A-domain domain-containing protein</fullName>
    </recommendedName>
</protein>
<sequence>MAGKNTCFGLTMALFVVSVWLALASAKSYQKFLREHVDYPVTQVPDIQHYCSLMMKRRNMAKPNYCKHLNTFLHVDTPEIQAVCGQAGEPTTGDLRESQASFPMTVCHLQKGSWAPDCQYQGTQGIERVVIACEEGFPVHLETELPDY</sequence>
<reference evidence="7" key="3">
    <citation type="submission" date="2025-09" db="UniProtKB">
        <authorList>
            <consortium name="Ensembl"/>
        </authorList>
    </citation>
    <scope>IDENTIFICATION</scope>
</reference>
<dbReference type="Pfam" id="PF00074">
    <property type="entry name" value="RnaseA"/>
    <property type="match status" value="1"/>
</dbReference>
<dbReference type="HOGENOM" id="CLU_117006_3_1_1"/>
<comment type="similarity">
    <text evidence="1 5">Belongs to the pancreatic ribonuclease family.</text>
</comment>
<dbReference type="OrthoDB" id="8573660at2759"/>
<dbReference type="RefSeq" id="XP_003223918.2">
    <property type="nucleotide sequence ID" value="XM_003223870.3"/>
</dbReference>
<reference evidence="7" key="2">
    <citation type="submission" date="2025-08" db="UniProtKB">
        <authorList>
            <consortium name="Ensembl"/>
        </authorList>
    </citation>
    <scope>IDENTIFICATION</scope>
</reference>
<dbReference type="STRING" id="28377.ENSACAP00000020665"/>
<dbReference type="GO" id="GO:0004540">
    <property type="term" value="F:RNA nuclease activity"/>
    <property type="evidence" value="ECO:0000318"/>
    <property type="project" value="GO_Central"/>
</dbReference>
<dbReference type="GeneTree" id="ENSGT00940000157645"/>
<keyword evidence="4 5" id="KW-0378">Hydrolase</keyword>
<dbReference type="InterPro" id="IPR036816">
    <property type="entry name" value="RNaseA-like_dom_sf"/>
</dbReference>
<organism evidence="7 8">
    <name type="scientific">Anolis carolinensis</name>
    <name type="common">Green anole</name>
    <name type="synonym">American chameleon</name>
    <dbReference type="NCBI Taxonomy" id="28377"/>
    <lineage>
        <taxon>Eukaryota</taxon>
        <taxon>Metazoa</taxon>
        <taxon>Chordata</taxon>
        <taxon>Craniata</taxon>
        <taxon>Vertebrata</taxon>
        <taxon>Euteleostomi</taxon>
        <taxon>Lepidosauria</taxon>
        <taxon>Squamata</taxon>
        <taxon>Bifurcata</taxon>
        <taxon>Unidentata</taxon>
        <taxon>Episquamata</taxon>
        <taxon>Toxicofera</taxon>
        <taxon>Iguania</taxon>
        <taxon>Dactyloidae</taxon>
        <taxon>Anolis</taxon>
    </lineage>
</organism>
<dbReference type="RefSeq" id="XP_016850855.1">
    <property type="nucleotide sequence ID" value="XM_016995366.2"/>
</dbReference>
<dbReference type="GeneID" id="100567471"/>
<keyword evidence="3 5" id="KW-0255">Endonuclease</keyword>
<dbReference type="GO" id="GO:0050830">
    <property type="term" value="P:defense response to Gram-positive bacterium"/>
    <property type="evidence" value="ECO:0000318"/>
    <property type="project" value="GO_Central"/>
</dbReference>
<dbReference type="SUPFAM" id="SSF54076">
    <property type="entry name" value="RNase A-like"/>
    <property type="match status" value="1"/>
</dbReference>
<dbReference type="GO" id="GO:0003676">
    <property type="term" value="F:nucleic acid binding"/>
    <property type="evidence" value="ECO:0007669"/>
    <property type="project" value="InterPro"/>
</dbReference>
<evidence type="ECO:0000313" key="7">
    <source>
        <dbReference type="Ensembl" id="ENSACAP00000020665.2"/>
    </source>
</evidence>
<dbReference type="InParanoid" id="H9GUE9"/>
<evidence type="ECO:0000256" key="4">
    <source>
        <dbReference type="ARBA" id="ARBA00022801"/>
    </source>
</evidence>
<name>H9GUE9_ANOCA</name>
<evidence type="ECO:0000256" key="3">
    <source>
        <dbReference type="ARBA" id="ARBA00022759"/>
    </source>
</evidence>
<reference evidence="7" key="1">
    <citation type="submission" date="2009-12" db="EMBL/GenBank/DDBJ databases">
        <title>The Genome Sequence of Anolis carolinensis (Green Anole Lizard).</title>
        <authorList>
            <consortium name="The Genome Sequencing Platform"/>
            <person name="Di Palma F."/>
            <person name="Alfoldi J."/>
            <person name="Heiman D."/>
            <person name="Young S."/>
            <person name="Grabherr M."/>
            <person name="Johnson J."/>
            <person name="Lander E.S."/>
            <person name="Lindblad-Toh K."/>
        </authorList>
    </citation>
    <scope>NUCLEOTIDE SEQUENCE [LARGE SCALE GENOMIC DNA]</scope>
    <source>
        <strain evidence="7">JBL SC #1</strain>
    </source>
</reference>
<dbReference type="FunCoup" id="H9GUE9">
    <property type="interactions" value="10"/>
</dbReference>
<evidence type="ECO:0000256" key="1">
    <source>
        <dbReference type="ARBA" id="ARBA00005600"/>
    </source>
</evidence>
<dbReference type="FunFam" id="3.10.130.10:FF:000001">
    <property type="entry name" value="Ribonuclease pancreatic"/>
    <property type="match status" value="1"/>
</dbReference>
<evidence type="ECO:0000256" key="5">
    <source>
        <dbReference type="RuleBase" id="RU000651"/>
    </source>
</evidence>
<dbReference type="PRINTS" id="PR00794">
    <property type="entry name" value="RIBONUCLEASE"/>
</dbReference>
<dbReference type="Ensembl" id="ENSACAT00000026970.2">
    <property type="protein sequence ID" value="ENSACAP00000020665.2"/>
    <property type="gene ID" value="ENSACAG00000025388.2"/>
</dbReference>
<dbReference type="KEGG" id="acs:100567471"/>
<keyword evidence="2 5" id="KW-0540">Nuclease</keyword>
<dbReference type="PANTHER" id="PTHR11437">
    <property type="entry name" value="RIBONUCLEASE"/>
    <property type="match status" value="1"/>
</dbReference>
<feature type="signal peptide" evidence="5">
    <location>
        <begin position="1"/>
        <end position="26"/>
    </location>
</feature>
<dbReference type="GO" id="GO:0004519">
    <property type="term" value="F:endonuclease activity"/>
    <property type="evidence" value="ECO:0007669"/>
    <property type="project" value="UniProtKB-KW"/>
</dbReference>